<gene>
    <name evidence="2" type="ORF">AC579_7728</name>
</gene>
<reference evidence="2 3" key="1">
    <citation type="submission" date="2015-07" db="EMBL/GenBank/DDBJ databases">
        <title>Comparative genomics of the Sigatoka disease complex on banana suggests a link between parallel evolutionary changes in Pseudocercospora fijiensis and Pseudocercospora eumusae and increased virulence on the banana host.</title>
        <authorList>
            <person name="Chang T.-C."/>
            <person name="Salvucci A."/>
            <person name="Crous P.W."/>
            <person name="Stergiopoulos I."/>
        </authorList>
    </citation>
    <scope>NUCLEOTIDE SEQUENCE [LARGE SCALE GENOMIC DNA]</scope>
    <source>
        <strain evidence="2 3">CBS 116634</strain>
    </source>
</reference>
<evidence type="ECO:0000313" key="2">
    <source>
        <dbReference type="EMBL" id="KXT18145.1"/>
    </source>
</evidence>
<dbReference type="AlphaFoldDB" id="A0A139ITW5"/>
<keyword evidence="3" id="KW-1185">Reference proteome</keyword>
<name>A0A139ITW5_9PEZI</name>
<feature type="region of interest" description="Disordered" evidence="1">
    <location>
        <begin position="1"/>
        <end position="33"/>
    </location>
</feature>
<sequence>MAPELLYPSHPEGSRPRPPQGGTPTVGPSSVLPSSAETGVFTVPGAGSYHVTYISNTYDVAGHVLTVGGDDALVGGIIVTAASAGFVANGQTVELAPITFSTSSTLGTAQTTVTQTGTGSAVNVGTPTSSAASETSSAGGAMVTGGFGAAVLGGVVAGAAFML</sequence>
<evidence type="ECO:0000256" key="1">
    <source>
        <dbReference type="SAM" id="MobiDB-lite"/>
    </source>
</evidence>
<dbReference type="OrthoDB" id="2020720at2759"/>
<protein>
    <submittedName>
        <fullName evidence="2">Uncharacterized protein</fullName>
    </submittedName>
</protein>
<feature type="compositionally biased region" description="Polar residues" evidence="1">
    <location>
        <begin position="22"/>
        <end position="33"/>
    </location>
</feature>
<proteinExistence type="predicted"/>
<comment type="caution">
    <text evidence="2">The sequence shown here is derived from an EMBL/GenBank/DDBJ whole genome shotgun (WGS) entry which is preliminary data.</text>
</comment>
<dbReference type="EMBL" id="LFZO01000010">
    <property type="protein sequence ID" value="KXT18145.1"/>
    <property type="molecule type" value="Genomic_DNA"/>
</dbReference>
<evidence type="ECO:0000313" key="3">
    <source>
        <dbReference type="Proteomes" id="UP000073492"/>
    </source>
</evidence>
<accession>A0A139ITW5</accession>
<organism evidence="2 3">
    <name type="scientific">Pseudocercospora musae</name>
    <dbReference type="NCBI Taxonomy" id="113226"/>
    <lineage>
        <taxon>Eukaryota</taxon>
        <taxon>Fungi</taxon>
        <taxon>Dikarya</taxon>
        <taxon>Ascomycota</taxon>
        <taxon>Pezizomycotina</taxon>
        <taxon>Dothideomycetes</taxon>
        <taxon>Dothideomycetidae</taxon>
        <taxon>Mycosphaerellales</taxon>
        <taxon>Mycosphaerellaceae</taxon>
        <taxon>Pseudocercospora</taxon>
    </lineage>
</organism>
<dbReference type="Proteomes" id="UP000073492">
    <property type="component" value="Unassembled WGS sequence"/>
</dbReference>